<dbReference type="GO" id="GO:0005525">
    <property type="term" value="F:GTP binding"/>
    <property type="evidence" value="ECO:0007669"/>
    <property type="project" value="InterPro"/>
</dbReference>
<feature type="domain" description="ATP-grasp" evidence="3">
    <location>
        <begin position="237"/>
        <end position="442"/>
    </location>
</feature>
<evidence type="ECO:0000259" key="3">
    <source>
        <dbReference type="PROSITE" id="PS50975"/>
    </source>
</evidence>
<name>A0A8J3U1W5_9ACTN</name>
<accession>A0A8J3U1W5</accession>
<dbReference type="GO" id="GO:0046872">
    <property type="term" value="F:metal ion binding"/>
    <property type="evidence" value="ECO:0007669"/>
    <property type="project" value="InterPro"/>
</dbReference>
<protein>
    <recommendedName>
        <fullName evidence="3">ATP-grasp domain-containing protein</fullName>
    </recommendedName>
</protein>
<feature type="coiled-coil region" evidence="2">
    <location>
        <begin position="286"/>
        <end position="313"/>
    </location>
</feature>
<dbReference type="AlphaFoldDB" id="A0A8J3U1W5"/>
<keyword evidence="2" id="KW-0175">Coiled coil</keyword>
<evidence type="ECO:0000313" key="4">
    <source>
        <dbReference type="EMBL" id="GII37058.1"/>
    </source>
</evidence>
<evidence type="ECO:0000256" key="2">
    <source>
        <dbReference type="SAM" id="Coils"/>
    </source>
</evidence>
<dbReference type="Pfam" id="PF01926">
    <property type="entry name" value="MMR_HSR1"/>
    <property type="match status" value="1"/>
</dbReference>
<dbReference type="Gene3D" id="3.40.50.300">
    <property type="entry name" value="P-loop containing nucleotide triphosphate hydrolases"/>
    <property type="match status" value="1"/>
</dbReference>
<dbReference type="Proteomes" id="UP000622547">
    <property type="component" value="Unassembled WGS sequence"/>
</dbReference>
<dbReference type="InterPro" id="IPR027417">
    <property type="entry name" value="P-loop_NTPase"/>
</dbReference>
<dbReference type="PROSITE" id="PS50975">
    <property type="entry name" value="ATP_GRASP"/>
    <property type="match status" value="1"/>
</dbReference>
<evidence type="ECO:0000256" key="1">
    <source>
        <dbReference type="PROSITE-ProRule" id="PRU00409"/>
    </source>
</evidence>
<dbReference type="GO" id="GO:0005524">
    <property type="term" value="F:ATP binding"/>
    <property type="evidence" value="ECO:0007669"/>
    <property type="project" value="UniProtKB-UniRule"/>
</dbReference>
<reference evidence="4 5" key="1">
    <citation type="submission" date="2021-01" db="EMBL/GenBank/DDBJ databases">
        <title>Whole genome shotgun sequence of Planotetraspora phitsanulokensis NBRC 104273.</title>
        <authorList>
            <person name="Komaki H."/>
            <person name="Tamura T."/>
        </authorList>
    </citation>
    <scope>NUCLEOTIDE SEQUENCE [LARGE SCALE GENOMIC DNA]</scope>
    <source>
        <strain evidence="4 5">NBRC 104273</strain>
    </source>
</reference>
<keyword evidence="5" id="KW-1185">Reference proteome</keyword>
<sequence>MPADAQGGNAKVVDVAGRLLAMLEEVEAAIGQEDDTVRDASLKLRIARAREIIEGLLAELVRVRGDAARVVCIGRTKAGKSTLRFVLTGEGADGIGKGGQRTTSIPITYRWRDIDVVDTPGVGAYQGAVDDASALTAAKDADLVVWVAGSDSQQPATVTRVLQAIAPGIPVFVLVNHKQMFTAEELAGDLSPAVIFSDIIGQEARIRRVLAQVDVSDPTIAHVNLWLAQRGLEGEDQQLLSQSGVPAAEAALAVAAAEAHARRPATAAAVLRARAADAAEATHVVAATLRAHKRELVAERKELRADTEAAADEYGDEVRQAAANAFASATTQVVAAARYAEKEPHRGKAQEHMRSEAVAASKQAHASLAQAAEGAAEKCLQQLVDGHGLDPPTLQMQVEAPQLPEASLEGDPLNARAANWVARGVKGAAAVAAIALTNRRVASLLIGLVDERTVDNIRKDLAPTVKRELAKRKASVDTAQAAYMTALAQARTCAEDAVRASWEPIRWSIDTVLNERALRIETYAMWSAQLARLVRELTSEAESRTD</sequence>
<dbReference type="InterPro" id="IPR006073">
    <property type="entry name" value="GTP-bd"/>
</dbReference>
<evidence type="ECO:0000313" key="5">
    <source>
        <dbReference type="Proteomes" id="UP000622547"/>
    </source>
</evidence>
<dbReference type="RefSeq" id="WP_204072773.1">
    <property type="nucleotide sequence ID" value="NZ_BAABHI010000037.1"/>
</dbReference>
<organism evidence="4 5">
    <name type="scientific">Planotetraspora phitsanulokensis</name>
    <dbReference type="NCBI Taxonomy" id="575192"/>
    <lineage>
        <taxon>Bacteria</taxon>
        <taxon>Bacillati</taxon>
        <taxon>Actinomycetota</taxon>
        <taxon>Actinomycetes</taxon>
        <taxon>Streptosporangiales</taxon>
        <taxon>Streptosporangiaceae</taxon>
        <taxon>Planotetraspora</taxon>
    </lineage>
</organism>
<dbReference type="SUPFAM" id="SSF52540">
    <property type="entry name" value="P-loop containing nucleoside triphosphate hydrolases"/>
    <property type="match status" value="1"/>
</dbReference>
<dbReference type="EMBL" id="BOOP01000008">
    <property type="protein sequence ID" value="GII37058.1"/>
    <property type="molecule type" value="Genomic_DNA"/>
</dbReference>
<keyword evidence="1" id="KW-0067">ATP-binding</keyword>
<comment type="caution">
    <text evidence="4">The sequence shown here is derived from an EMBL/GenBank/DDBJ whole genome shotgun (WGS) entry which is preliminary data.</text>
</comment>
<gene>
    <name evidence="4" type="ORF">Pph01_20610</name>
</gene>
<dbReference type="InterPro" id="IPR011761">
    <property type="entry name" value="ATP-grasp"/>
</dbReference>
<keyword evidence="1" id="KW-0547">Nucleotide-binding</keyword>
<proteinExistence type="predicted"/>